<feature type="domain" description="NB-ARC" evidence="5">
    <location>
        <begin position="5"/>
        <end position="166"/>
    </location>
</feature>
<dbReference type="EMBL" id="BPVZ01000019">
    <property type="protein sequence ID" value="GKV02495.1"/>
    <property type="molecule type" value="Genomic_DNA"/>
</dbReference>
<dbReference type="PANTHER" id="PTHR33463:SF198">
    <property type="entry name" value="RPP4C3"/>
    <property type="match status" value="1"/>
</dbReference>
<comment type="similarity">
    <text evidence="1">Belongs to the disease resistance NB-LRR family.</text>
</comment>
<dbReference type="InterPro" id="IPR042197">
    <property type="entry name" value="Apaf_helical"/>
</dbReference>
<dbReference type="Gene3D" id="3.80.10.10">
    <property type="entry name" value="Ribonuclease Inhibitor"/>
    <property type="match status" value="3"/>
</dbReference>
<dbReference type="PANTHER" id="PTHR33463">
    <property type="entry name" value="NB-ARC DOMAIN-CONTAINING PROTEIN-RELATED"/>
    <property type="match status" value="1"/>
</dbReference>
<dbReference type="Gene3D" id="3.40.50.300">
    <property type="entry name" value="P-loop containing nucleotide triphosphate hydrolases"/>
    <property type="match status" value="1"/>
</dbReference>
<reference evidence="7 8" key="1">
    <citation type="journal article" date="2021" name="Commun. Biol.">
        <title>The genome of Shorea leprosula (Dipterocarpaceae) highlights the ecological relevance of drought in aseasonal tropical rainforests.</title>
        <authorList>
            <person name="Ng K.K.S."/>
            <person name="Kobayashi M.J."/>
            <person name="Fawcett J.A."/>
            <person name="Hatakeyama M."/>
            <person name="Paape T."/>
            <person name="Ng C.H."/>
            <person name="Ang C.C."/>
            <person name="Tnah L.H."/>
            <person name="Lee C.T."/>
            <person name="Nishiyama T."/>
            <person name="Sese J."/>
            <person name="O'Brien M.J."/>
            <person name="Copetti D."/>
            <person name="Mohd Noor M.I."/>
            <person name="Ong R.C."/>
            <person name="Putra M."/>
            <person name="Sireger I.Z."/>
            <person name="Indrioko S."/>
            <person name="Kosugi Y."/>
            <person name="Izuno A."/>
            <person name="Isagi Y."/>
            <person name="Lee S.L."/>
            <person name="Shimizu K.K."/>
        </authorList>
    </citation>
    <scope>NUCLEOTIDE SEQUENCE [LARGE SCALE GENOMIC DNA]</scope>
    <source>
        <strain evidence="7">214</strain>
    </source>
</reference>
<dbReference type="InterPro" id="IPR025886">
    <property type="entry name" value="PP2-like"/>
</dbReference>
<keyword evidence="8" id="KW-1185">Reference proteome</keyword>
<gene>
    <name evidence="7" type="ORF">SLEP1_g14928</name>
</gene>
<evidence type="ECO:0000313" key="8">
    <source>
        <dbReference type="Proteomes" id="UP001054252"/>
    </source>
</evidence>
<dbReference type="Pfam" id="PF00931">
    <property type="entry name" value="NB-ARC"/>
    <property type="match status" value="1"/>
</dbReference>
<evidence type="ECO:0000313" key="7">
    <source>
        <dbReference type="EMBL" id="GKV02495.1"/>
    </source>
</evidence>
<evidence type="ECO:0000256" key="1">
    <source>
        <dbReference type="ARBA" id="ARBA00008894"/>
    </source>
</evidence>
<keyword evidence="4" id="KW-0067">ATP-binding</keyword>
<evidence type="ECO:0000259" key="5">
    <source>
        <dbReference type="Pfam" id="PF00931"/>
    </source>
</evidence>
<dbReference type="SUPFAM" id="SSF52058">
    <property type="entry name" value="L domain-like"/>
    <property type="match status" value="2"/>
</dbReference>
<dbReference type="SUPFAM" id="SSF52047">
    <property type="entry name" value="RNI-like"/>
    <property type="match status" value="1"/>
</dbReference>
<feature type="domain" description="Disease resistance protein At4g27190-like leucine-rich repeats" evidence="6">
    <location>
        <begin position="887"/>
        <end position="982"/>
    </location>
</feature>
<dbReference type="SUPFAM" id="SSF52540">
    <property type="entry name" value="P-loop containing nucleoside triphosphate hydrolases"/>
    <property type="match status" value="1"/>
</dbReference>
<evidence type="ECO:0008006" key="9">
    <source>
        <dbReference type="Google" id="ProtNLM"/>
    </source>
</evidence>
<name>A0AAV5IV88_9ROSI</name>
<evidence type="ECO:0000256" key="4">
    <source>
        <dbReference type="ARBA" id="ARBA00022840"/>
    </source>
</evidence>
<dbReference type="GO" id="GO:0006952">
    <property type="term" value="P:defense response"/>
    <property type="evidence" value="ECO:0007669"/>
    <property type="project" value="UniProtKB-KW"/>
</dbReference>
<evidence type="ECO:0000256" key="2">
    <source>
        <dbReference type="ARBA" id="ARBA00022741"/>
    </source>
</evidence>
<sequence length="1300" mass="148894">MKALQRPSINTVGVYGDDGIGKTMLVREMKRRAEKEKLFDVVVMATVRMNPDLPRIQHEIACGLGLDRVTNEYTSQGASNLEKARQTEKKVLLILDDVWQPEMYSKLRERLPLVDEKEDSLLSYKILLTSTERAVLSNLSEEQFEIHPLEEKENWELFKKIAIDQDESIPLPFYAEEEIVSKCNQLPIAVTTLAKALKSRNPVKWKATYRKLQSYSHYEFLHSTLELNYGLKSEELQQTFLLCCLMGHNAAIEDLLKYAVGLGWYQGVDSIEEARDKVSKSVSELKKSSLLLDSGSNIHFDMHDLVRNFAIWSIAFGEVELDSWSTTMESIKWIYLSNAYGHDQLPDESNCPGLTFFHLSQEDPSKPIPPNFFSEMEQLKVLGLTKTWSVPGSISLLKNLNTLCLDQSVLAVEKLGSIIQTLNLQVLSLVGCNIEELPYQIMALSNLKLLDLSDCNKLKIIPRGVLSRLYSLQELYMRNSFRQWVMEGVNEQEKSNASLSELERLPRLTAIEVGINIPSIEMININLFRRNLARYVILVGDMWHSWDSSYGSSKMLKLKLDAKISSEHPVKKLLKKTEELHLQGLSGVNNVVNELDEESFQELKYLFIQDAQNVQHIITSRKHDGQHIITSRKHDGQNVDQDSRNSIPPAFPVLEVLVLRNLEKMEKICHGLVGGSSFSKLIKIEVEFCNQLKNLFSSSIAKRNLLQLQEIRVIKCSNMEEIVDDDKQGGENDILKELRFLRLEDLPKLNAFYCSCKRMTLFREQVASFSAAKLMKLIIKGCDNLECIFSSSMARGLNMLKHLEIRKCSSMKEVIFTDNNVEEKIIFPQLNILEIKDLEDLVNFNSGNCIVEFKSLKKLQVLNCPKLEGFIANTQTLFNQQVKFPNLEFLRLSSINIKQIWHISSNASVKNLKKLLVEGCGNLEYLLTCSMVKSFEQLMVLKISNCKMMEGVINEEERMCEISFPELDTLELEDLPKLTRFCLGNSNATINSNPAASIEKICDCEMMEEIIHSEESKEETISFPELHTLELIKLPKCTRFYHAENTDTPFLFNEKVGLPKLKFLSLSSIDNLKYLLTSSIVKSFEQFMALKICDCKMIEQVIISNELVEEEKMCESFFSKLDTLELEDLPKLARLSGRICHMLPARHLVIWRGDNPAYWRWFKPDPRFPEVAEALVNIIFQIHGRISTRMLSPKTRYKAYLVFKLADKPDGFKNKPIEAAILLGGAEVSKRNVYELQAESEIVGNGDHFPQERGDNWLEVELGEIEFTKERGGDLEIYLEERIDDNRRGVIIQGMEIRPT</sequence>
<dbReference type="Pfam" id="PF14299">
    <property type="entry name" value="PP2"/>
    <property type="match status" value="1"/>
</dbReference>
<dbReference type="Pfam" id="PF23247">
    <property type="entry name" value="LRR_RPS2"/>
    <property type="match status" value="3"/>
</dbReference>
<protein>
    <recommendedName>
        <fullName evidence="9">NB-ARC domain-containing protein</fullName>
    </recommendedName>
</protein>
<feature type="domain" description="Disease resistance protein At4g27190-like leucine-rich repeats" evidence="6">
    <location>
        <begin position="560"/>
        <end position="716"/>
    </location>
</feature>
<dbReference type="GO" id="GO:0043531">
    <property type="term" value="F:ADP binding"/>
    <property type="evidence" value="ECO:0007669"/>
    <property type="project" value="InterPro"/>
</dbReference>
<proteinExistence type="inferred from homology"/>
<evidence type="ECO:0000259" key="6">
    <source>
        <dbReference type="Pfam" id="PF23247"/>
    </source>
</evidence>
<dbReference type="InterPro" id="IPR032675">
    <property type="entry name" value="LRR_dom_sf"/>
</dbReference>
<dbReference type="Gene3D" id="1.10.8.430">
    <property type="entry name" value="Helical domain of apoptotic protease-activating factors"/>
    <property type="match status" value="1"/>
</dbReference>
<dbReference type="InterPro" id="IPR002182">
    <property type="entry name" value="NB-ARC"/>
</dbReference>
<feature type="domain" description="Disease resistance protein At4g27190-like leucine-rich repeats" evidence="6">
    <location>
        <begin position="765"/>
        <end position="868"/>
    </location>
</feature>
<organism evidence="7 8">
    <name type="scientific">Rubroshorea leprosula</name>
    <dbReference type="NCBI Taxonomy" id="152421"/>
    <lineage>
        <taxon>Eukaryota</taxon>
        <taxon>Viridiplantae</taxon>
        <taxon>Streptophyta</taxon>
        <taxon>Embryophyta</taxon>
        <taxon>Tracheophyta</taxon>
        <taxon>Spermatophyta</taxon>
        <taxon>Magnoliopsida</taxon>
        <taxon>eudicotyledons</taxon>
        <taxon>Gunneridae</taxon>
        <taxon>Pentapetalae</taxon>
        <taxon>rosids</taxon>
        <taxon>malvids</taxon>
        <taxon>Malvales</taxon>
        <taxon>Dipterocarpaceae</taxon>
        <taxon>Rubroshorea</taxon>
    </lineage>
</organism>
<evidence type="ECO:0000256" key="3">
    <source>
        <dbReference type="ARBA" id="ARBA00022821"/>
    </source>
</evidence>
<keyword evidence="3" id="KW-0611">Plant defense</keyword>
<accession>A0AAV5IV88</accession>
<comment type="caution">
    <text evidence="7">The sequence shown here is derived from an EMBL/GenBank/DDBJ whole genome shotgun (WGS) entry which is preliminary data.</text>
</comment>
<dbReference type="InterPro" id="IPR057135">
    <property type="entry name" value="At4g27190-like_LRR"/>
</dbReference>
<dbReference type="InterPro" id="IPR027417">
    <property type="entry name" value="P-loop_NTPase"/>
</dbReference>
<keyword evidence="2" id="KW-0547">Nucleotide-binding</keyword>
<dbReference type="PRINTS" id="PR00364">
    <property type="entry name" value="DISEASERSIST"/>
</dbReference>
<dbReference type="GO" id="GO:0005524">
    <property type="term" value="F:ATP binding"/>
    <property type="evidence" value="ECO:0007669"/>
    <property type="project" value="UniProtKB-KW"/>
</dbReference>
<dbReference type="InterPro" id="IPR050905">
    <property type="entry name" value="Plant_NBS-LRR"/>
</dbReference>
<dbReference type="Proteomes" id="UP001054252">
    <property type="component" value="Unassembled WGS sequence"/>
</dbReference>